<organism evidence="2 3">
    <name type="scientific">Hevea brasiliensis</name>
    <name type="common">Para rubber tree</name>
    <name type="synonym">Siphonia brasiliensis</name>
    <dbReference type="NCBI Taxonomy" id="3981"/>
    <lineage>
        <taxon>Eukaryota</taxon>
        <taxon>Viridiplantae</taxon>
        <taxon>Streptophyta</taxon>
        <taxon>Embryophyta</taxon>
        <taxon>Tracheophyta</taxon>
        <taxon>Spermatophyta</taxon>
        <taxon>Magnoliopsida</taxon>
        <taxon>eudicotyledons</taxon>
        <taxon>Gunneridae</taxon>
        <taxon>Pentapetalae</taxon>
        <taxon>rosids</taxon>
        <taxon>fabids</taxon>
        <taxon>Malpighiales</taxon>
        <taxon>Euphorbiaceae</taxon>
        <taxon>Crotonoideae</taxon>
        <taxon>Micrandreae</taxon>
        <taxon>Hevea</taxon>
    </lineage>
</organism>
<name>A0ABQ9N8L4_HEVBR</name>
<gene>
    <name evidence="2" type="ORF">P3X46_003423</name>
</gene>
<dbReference type="Pfam" id="PF08268">
    <property type="entry name" value="FBA_3"/>
    <property type="match status" value="2"/>
</dbReference>
<evidence type="ECO:0000313" key="3">
    <source>
        <dbReference type="Proteomes" id="UP001174677"/>
    </source>
</evidence>
<dbReference type="InterPro" id="IPR013187">
    <property type="entry name" value="F-box-assoc_dom_typ3"/>
</dbReference>
<comment type="caution">
    <text evidence="2">The sequence shown here is derived from an EMBL/GenBank/DDBJ whole genome shotgun (WGS) entry which is preliminary data.</text>
</comment>
<evidence type="ECO:0000313" key="2">
    <source>
        <dbReference type="EMBL" id="KAJ9188022.1"/>
    </source>
</evidence>
<sequence>MDFGICATICNPSTKQAFSLPFPFPKNSVIASTTYSCINFFGFNPNDKQYKVLNLWGNYKKGTTEYMVFTSWMSLGTIDWVAALVSFDVQIESFQAINLPRGAPHNVNTSCLIQLEGHLVVVDYQLDHEHYCFKRYIIFPSYLKKTITRLNFVVSRTIDTGEIIMAPRCLSTPFIPFYVFYYNLSTDNFMRFKIFGLPNYNALDMSCNDVTVTNHVENMLPLCHQAS</sequence>
<dbReference type="PANTHER" id="PTHR31111">
    <property type="entry name" value="BNAA05G37150D PROTEIN-RELATED"/>
    <property type="match status" value="1"/>
</dbReference>
<feature type="domain" description="F-box associated beta-propeller type 3" evidence="1">
    <location>
        <begin position="83"/>
        <end position="216"/>
    </location>
</feature>
<protein>
    <recommendedName>
        <fullName evidence="1">F-box associated beta-propeller type 3 domain-containing protein</fullName>
    </recommendedName>
</protein>
<evidence type="ECO:0000259" key="1">
    <source>
        <dbReference type="Pfam" id="PF08268"/>
    </source>
</evidence>
<feature type="domain" description="F-box associated beta-propeller type 3" evidence="1">
    <location>
        <begin position="8"/>
        <end position="70"/>
    </location>
</feature>
<reference evidence="2" key="1">
    <citation type="journal article" date="2023" name="Plant Biotechnol. J.">
        <title>Chromosome-level wild Hevea brasiliensis genome provides new tools for genomic-assisted breeding and valuable loci to elevate rubber yield.</title>
        <authorList>
            <person name="Cheng H."/>
            <person name="Song X."/>
            <person name="Hu Y."/>
            <person name="Wu T."/>
            <person name="Yang Q."/>
            <person name="An Z."/>
            <person name="Feng S."/>
            <person name="Deng Z."/>
            <person name="Wu W."/>
            <person name="Zeng X."/>
            <person name="Tu M."/>
            <person name="Wang X."/>
            <person name="Huang H."/>
        </authorList>
    </citation>
    <scope>NUCLEOTIDE SEQUENCE</scope>
    <source>
        <strain evidence="2">MT/VB/25A 57/8</strain>
    </source>
</reference>
<dbReference type="PANTHER" id="PTHR31111:SF125">
    <property type="entry name" value="F-BOX PROTEIN CPR30-LIKE"/>
    <property type="match status" value="1"/>
</dbReference>
<dbReference type="EMBL" id="JARPOI010000002">
    <property type="protein sequence ID" value="KAJ9188022.1"/>
    <property type="molecule type" value="Genomic_DNA"/>
</dbReference>
<proteinExistence type="predicted"/>
<keyword evidence="3" id="KW-1185">Reference proteome</keyword>
<accession>A0ABQ9N8L4</accession>
<dbReference type="Proteomes" id="UP001174677">
    <property type="component" value="Chromosome 2"/>
</dbReference>